<dbReference type="Proteomes" id="UP000298663">
    <property type="component" value="Unassembled WGS sequence"/>
</dbReference>
<reference evidence="2 3" key="2">
    <citation type="journal article" date="2019" name="G3 (Bethesda)">
        <title>Hybrid Assembly of the Genome of the Entomopathogenic Nematode Steinernema carpocapsae Identifies the X-Chromosome.</title>
        <authorList>
            <person name="Serra L."/>
            <person name="Macchietto M."/>
            <person name="Macias-Munoz A."/>
            <person name="McGill C.J."/>
            <person name="Rodriguez I.M."/>
            <person name="Rodriguez B."/>
            <person name="Murad R."/>
            <person name="Mortazavi A."/>
        </authorList>
    </citation>
    <scope>NUCLEOTIDE SEQUENCE [LARGE SCALE GENOMIC DNA]</scope>
    <source>
        <strain evidence="2 3">ALL</strain>
    </source>
</reference>
<feature type="compositionally biased region" description="Low complexity" evidence="1">
    <location>
        <begin position="44"/>
        <end position="61"/>
    </location>
</feature>
<dbReference type="EMBL" id="AZBU02000012">
    <property type="protein sequence ID" value="TKR59416.1"/>
    <property type="molecule type" value="Genomic_DNA"/>
</dbReference>
<feature type="compositionally biased region" description="Low complexity" evidence="1">
    <location>
        <begin position="17"/>
        <end position="27"/>
    </location>
</feature>
<organism evidence="2 3">
    <name type="scientific">Steinernema carpocapsae</name>
    <name type="common">Entomopathogenic nematode</name>
    <dbReference type="NCBI Taxonomy" id="34508"/>
    <lineage>
        <taxon>Eukaryota</taxon>
        <taxon>Metazoa</taxon>
        <taxon>Ecdysozoa</taxon>
        <taxon>Nematoda</taxon>
        <taxon>Chromadorea</taxon>
        <taxon>Rhabditida</taxon>
        <taxon>Tylenchina</taxon>
        <taxon>Panagrolaimomorpha</taxon>
        <taxon>Strongyloidoidea</taxon>
        <taxon>Steinernematidae</taxon>
        <taxon>Steinernema</taxon>
    </lineage>
</organism>
<name>A0A4U5LTL7_STECR</name>
<evidence type="ECO:0000313" key="3">
    <source>
        <dbReference type="Proteomes" id="UP000298663"/>
    </source>
</evidence>
<protein>
    <submittedName>
        <fullName evidence="2">Uncharacterized protein</fullName>
    </submittedName>
</protein>
<keyword evidence="3" id="KW-1185">Reference proteome</keyword>
<accession>A0A4U5LTL7</accession>
<feature type="region of interest" description="Disordered" evidence="1">
    <location>
        <begin position="1"/>
        <end position="61"/>
    </location>
</feature>
<dbReference type="AlphaFoldDB" id="A0A4U5LTL7"/>
<proteinExistence type="predicted"/>
<evidence type="ECO:0000313" key="2">
    <source>
        <dbReference type="EMBL" id="TKR59416.1"/>
    </source>
</evidence>
<gene>
    <name evidence="2" type="ORF">L596_029088</name>
</gene>
<reference evidence="2 3" key="1">
    <citation type="journal article" date="2015" name="Genome Biol.">
        <title>Comparative genomics of Steinernema reveals deeply conserved gene regulatory networks.</title>
        <authorList>
            <person name="Dillman A.R."/>
            <person name="Macchietto M."/>
            <person name="Porter C.F."/>
            <person name="Rogers A."/>
            <person name="Williams B."/>
            <person name="Antoshechkin I."/>
            <person name="Lee M.M."/>
            <person name="Goodwin Z."/>
            <person name="Lu X."/>
            <person name="Lewis E.E."/>
            <person name="Goodrich-Blair H."/>
            <person name="Stock S.P."/>
            <person name="Adams B.J."/>
            <person name="Sternberg P.W."/>
            <person name="Mortazavi A."/>
        </authorList>
    </citation>
    <scope>NUCLEOTIDE SEQUENCE [LARGE SCALE GENOMIC DNA]</scope>
    <source>
        <strain evidence="2 3">ALL</strain>
    </source>
</reference>
<comment type="caution">
    <text evidence="2">The sequence shown here is derived from an EMBL/GenBank/DDBJ whole genome shotgun (WGS) entry which is preliminary data.</text>
</comment>
<evidence type="ECO:0000256" key="1">
    <source>
        <dbReference type="SAM" id="MobiDB-lite"/>
    </source>
</evidence>
<sequence>MPPEKSGKASKNKKTNSSKGGAKVSPKGAEESSKSSKKKKTVKKVGSNKPNIRPAHPTAASPVAAPVAAPLWKPWKPMTTTSSLRQKQAPTLLPGRALRPLLQRLARLTHSSLRPVMRLRRLLHRLRLQRPPLRTSRLSTAPTRTSCRWLCKERSRPGILYKARLSDDTRINKA</sequence>